<dbReference type="EMBL" id="CM035440">
    <property type="protein sequence ID" value="KAH7282011.1"/>
    <property type="molecule type" value="Genomic_DNA"/>
</dbReference>
<evidence type="ECO:0000313" key="8">
    <source>
        <dbReference type="EMBL" id="KAH7282011.1"/>
    </source>
</evidence>
<dbReference type="OrthoDB" id="2014333at2759"/>
<comment type="subunit">
    <text evidence="7">Component of the dolichol-phosphate mannose (DPM) synthase complex.</text>
</comment>
<dbReference type="OMA" id="IPQSHTW"/>
<keyword evidence="6 7" id="KW-0472">Membrane</keyword>
<comment type="pathway">
    <text evidence="7">Protein modification; protein glycosylation.</text>
</comment>
<dbReference type="PANTHER" id="PTHR16433">
    <property type="entry name" value="DOLICHOL-PHOSPHATE MANNOSYLTRANSFERASE SUBUNIT 3"/>
    <property type="match status" value="1"/>
</dbReference>
<name>A0A8T2QFR8_CERRI</name>
<keyword evidence="3 7" id="KW-0812">Transmembrane</keyword>
<evidence type="ECO:0000256" key="5">
    <source>
        <dbReference type="ARBA" id="ARBA00022989"/>
    </source>
</evidence>
<dbReference type="PANTHER" id="PTHR16433:SF0">
    <property type="entry name" value="DOLICHOL-PHOSPHATE MANNOSYLTRANSFERASE SUBUNIT 3"/>
    <property type="match status" value="1"/>
</dbReference>
<evidence type="ECO:0000313" key="9">
    <source>
        <dbReference type="Proteomes" id="UP000825935"/>
    </source>
</evidence>
<comment type="similarity">
    <text evidence="2 7">Belongs to the DPM3 family.</text>
</comment>
<reference evidence="8" key="1">
    <citation type="submission" date="2021-08" db="EMBL/GenBank/DDBJ databases">
        <title>WGS assembly of Ceratopteris richardii.</title>
        <authorList>
            <person name="Marchant D.B."/>
            <person name="Chen G."/>
            <person name="Jenkins J."/>
            <person name="Shu S."/>
            <person name="Leebens-Mack J."/>
            <person name="Grimwood J."/>
            <person name="Schmutz J."/>
            <person name="Soltis P."/>
            <person name="Soltis D."/>
            <person name="Chen Z.-H."/>
        </authorList>
    </citation>
    <scope>NUCLEOTIDE SEQUENCE</scope>
    <source>
        <strain evidence="8">Whitten #5841</strain>
        <tissue evidence="8">Leaf</tissue>
    </source>
</reference>
<evidence type="ECO:0000256" key="7">
    <source>
        <dbReference type="RuleBase" id="RU365085"/>
    </source>
</evidence>
<feature type="transmembrane region" description="Helical" evidence="7">
    <location>
        <begin position="7"/>
        <end position="23"/>
    </location>
</feature>
<proteinExistence type="inferred from homology"/>
<evidence type="ECO:0000256" key="1">
    <source>
        <dbReference type="ARBA" id="ARBA00004477"/>
    </source>
</evidence>
<dbReference type="GO" id="GO:0006506">
    <property type="term" value="P:GPI anchor biosynthetic process"/>
    <property type="evidence" value="ECO:0007669"/>
    <property type="project" value="TreeGrafter"/>
</dbReference>
<evidence type="ECO:0000256" key="6">
    <source>
        <dbReference type="ARBA" id="ARBA00023136"/>
    </source>
</evidence>
<dbReference type="AlphaFoldDB" id="A0A8T2QFR8"/>
<gene>
    <name evidence="8" type="ORF">KP509_35G008200</name>
</gene>
<comment type="caution">
    <text evidence="8">The sequence shown here is derived from an EMBL/GenBank/DDBJ whole genome shotgun (WGS) entry which is preliminary data.</text>
</comment>
<accession>A0A8T2QFR8</accession>
<organism evidence="8 9">
    <name type="scientific">Ceratopteris richardii</name>
    <name type="common">Triangle waterfern</name>
    <dbReference type="NCBI Taxonomy" id="49495"/>
    <lineage>
        <taxon>Eukaryota</taxon>
        <taxon>Viridiplantae</taxon>
        <taxon>Streptophyta</taxon>
        <taxon>Embryophyta</taxon>
        <taxon>Tracheophyta</taxon>
        <taxon>Polypodiopsida</taxon>
        <taxon>Polypodiidae</taxon>
        <taxon>Polypodiales</taxon>
        <taxon>Pteridineae</taxon>
        <taxon>Pteridaceae</taxon>
        <taxon>Parkerioideae</taxon>
        <taxon>Ceratopteris</taxon>
    </lineage>
</organism>
<keyword evidence="5 7" id="KW-1133">Transmembrane helix</keyword>
<dbReference type="Proteomes" id="UP000825935">
    <property type="component" value="Chromosome 35"/>
</dbReference>
<feature type="transmembrane region" description="Helical" evidence="7">
    <location>
        <begin position="35"/>
        <end position="60"/>
    </location>
</feature>
<dbReference type="Pfam" id="PF08285">
    <property type="entry name" value="DPM3"/>
    <property type="match status" value="1"/>
</dbReference>
<sequence length="91" mass="10092">MKQVWRLCTLGIVVLAVWISLLIKEFPILPREIVLALPIYSVVALACYGLAAVGYGLMVFPTCPQEAIMLQEEIAEAKEFLQKNGIDISNN</sequence>
<evidence type="ECO:0000256" key="4">
    <source>
        <dbReference type="ARBA" id="ARBA00022824"/>
    </source>
</evidence>
<comment type="subcellular location">
    <subcellularLocation>
        <location evidence="1 7">Endoplasmic reticulum membrane</location>
        <topology evidence="1 7">Multi-pass membrane protein</topology>
    </subcellularLocation>
</comment>
<evidence type="ECO:0000256" key="2">
    <source>
        <dbReference type="ARBA" id="ARBA00010430"/>
    </source>
</evidence>
<dbReference type="GO" id="GO:0033185">
    <property type="term" value="C:dolichol-phosphate-mannose synthase complex"/>
    <property type="evidence" value="ECO:0007669"/>
    <property type="project" value="TreeGrafter"/>
</dbReference>
<keyword evidence="4 7" id="KW-0256">Endoplasmic reticulum</keyword>
<protein>
    <recommendedName>
        <fullName evidence="7">Dolichol-phosphate mannosyltransferase subunit 3</fullName>
    </recommendedName>
</protein>
<keyword evidence="9" id="KW-1185">Reference proteome</keyword>
<dbReference type="InterPro" id="IPR013174">
    <property type="entry name" value="DPM3"/>
</dbReference>
<evidence type="ECO:0000256" key="3">
    <source>
        <dbReference type="ARBA" id="ARBA00022692"/>
    </source>
</evidence>
<dbReference type="GO" id="GO:0005789">
    <property type="term" value="C:endoplasmic reticulum membrane"/>
    <property type="evidence" value="ECO:0007669"/>
    <property type="project" value="UniProtKB-SubCell"/>
</dbReference>
<comment type="function">
    <text evidence="7">Stabilizer subunit of the dolichol-phosphate mannose (DPM) synthase complex; tethers catalytic subunit to the ER.</text>
</comment>